<accession>A0A1I0MTR9</accession>
<evidence type="ECO:0000313" key="2">
    <source>
        <dbReference type="EMBL" id="SEV92107.1"/>
    </source>
</evidence>
<dbReference type="Proteomes" id="UP000199650">
    <property type="component" value="Unassembled WGS sequence"/>
</dbReference>
<dbReference type="EMBL" id="FOJB01000001">
    <property type="protein sequence ID" value="SEV92107.1"/>
    <property type="molecule type" value="Genomic_DNA"/>
</dbReference>
<feature type="chain" id="PRO_5011686612" evidence="1">
    <location>
        <begin position="18"/>
        <end position="111"/>
    </location>
</feature>
<dbReference type="STRING" id="1173584.SAMN05444851_0327"/>
<keyword evidence="1" id="KW-0732">Signal</keyword>
<dbReference type="AlphaFoldDB" id="A0A1I0MTR9"/>
<evidence type="ECO:0000256" key="1">
    <source>
        <dbReference type="SAM" id="SignalP"/>
    </source>
</evidence>
<protein>
    <submittedName>
        <fullName evidence="2">Uncharacterized protein</fullName>
    </submittedName>
</protein>
<evidence type="ECO:0000313" key="3">
    <source>
        <dbReference type="Proteomes" id="UP000199650"/>
    </source>
</evidence>
<sequence>MRLLILLATLSGLTACIAPTPTSTRSAVVVRPDAAGLQVDPVNKRIDFGRSPKGVVPAMDRELGRHAVLPLDGCPAGVVQQLQWDDLVLTFTRERFVGWRDASGRQGQTCA</sequence>
<reference evidence="2 3" key="1">
    <citation type="submission" date="2016-10" db="EMBL/GenBank/DDBJ databases">
        <authorList>
            <person name="de Groot N.N."/>
        </authorList>
    </citation>
    <scope>NUCLEOTIDE SEQUENCE [LARGE SCALE GENOMIC DNA]</scope>
    <source>
        <strain evidence="2 3">DSM 29439</strain>
    </source>
</reference>
<organism evidence="2 3">
    <name type="scientific">Aliiroseovarius sediminilitoris</name>
    <dbReference type="NCBI Taxonomy" id="1173584"/>
    <lineage>
        <taxon>Bacteria</taxon>
        <taxon>Pseudomonadati</taxon>
        <taxon>Pseudomonadota</taxon>
        <taxon>Alphaproteobacteria</taxon>
        <taxon>Rhodobacterales</taxon>
        <taxon>Paracoccaceae</taxon>
        <taxon>Aliiroseovarius</taxon>
    </lineage>
</organism>
<dbReference type="RefSeq" id="WP_091427710.1">
    <property type="nucleotide sequence ID" value="NZ_FOJB01000001.1"/>
</dbReference>
<gene>
    <name evidence="2" type="ORF">SAMN05444851_0327</name>
</gene>
<dbReference type="OrthoDB" id="7867825at2"/>
<name>A0A1I0MTR9_9RHOB</name>
<proteinExistence type="predicted"/>
<feature type="signal peptide" evidence="1">
    <location>
        <begin position="1"/>
        <end position="17"/>
    </location>
</feature>
<dbReference type="PROSITE" id="PS51257">
    <property type="entry name" value="PROKAR_LIPOPROTEIN"/>
    <property type="match status" value="1"/>
</dbReference>
<keyword evidence="3" id="KW-1185">Reference proteome</keyword>